<keyword evidence="4 8" id="KW-0489">Methyltransferase</keyword>
<dbReference type="Gene3D" id="3.40.50.150">
    <property type="entry name" value="Vaccinia Virus protein VP39"/>
    <property type="match status" value="1"/>
</dbReference>
<evidence type="ECO:0000256" key="5">
    <source>
        <dbReference type="ARBA" id="ARBA00022679"/>
    </source>
</evidence>
<gene>
    <name evidence="8" type="primary">bioC</name>
    <name evidence="10" type="ORF">LX59_00415</name>
</gene>
<comment type="caution">
    <text evidence="10">The sequence shown here is derived from an EMBL/GenBank/DDBJ whole genome shotgun (WGS) entry which is preliminary data.</text>
</comment>
<evidence type="ECO:0000256" key="4">
    <source>
        <dbReference type="ARBA" id="ARBA00022603"/>
    </source>
</evidence>
<dbReference type="InterPro" id="IPR050602">
    <property type="entry name" value="Malonyl-ACP_OMT"/>
</dbReference>
<feature type="domain" description="Methyltransferase type 11" evidence="9">
    <location>
        <begin position="53"/>
        <end position="146"/>
    </location>
</feature>
<evidence type="ECO:0000313" key="10">
    <source>
        <dbReference type="EMBL" id="TWH77498.1"/>
    </source>
</evidence>
<dbReference type="Pfam" id="PF08241">
    <property type="entry name" value="Methyltransf_11"/>
    <property type="match status" value="1"/>
</dbReference>
<evidence type="ECO:0000256" key="3">
    <source>
        <dbReference type="ARBA" id="ARBA00012327"/>
    </source>
</evidence>
<dbReference type="OrthoDB" id="9760689at2"/>
<keyword evidence="11" id="KW-1185">Reference proteome</keyword>
<organism evidence="10 11">
    <name type="scientific">Azomonas agilis</name>
    <dbReference type="NCBI Taxonomy" id="116849"/>
    <lineage>
        <taxon>Bacteria</taxon>
        <taxon>Pseudomonadati</taxon>
        <taxon>Pseudomonadota</taxon>
        <taxon>Gammaproteobacteria</taxon>
        <taxon>Pseudomonadales</taxon>
        <taxon>Pseudomonadaceae</taxon>
        <taxon>Azomonas</taxon>
    </lineage>
</organism>
<comment type="similarity">
    <text evidence="8">Belongs to the methyltransferase superfamily.</text>
</comment>
<dbReference type="PANTHER" id="PTHR13090:SF1">
    <property type="entry name" value="ARGININE-HYDROXYLASE NDUFAF5, MITOCHONDRIAL"/>
    <property type="match status" value="1"/>
</dbReference>
<dbReference type="EC" id="2.1.1.197" evidence="3 8"/>
<dbReference type="HAMAP" id="MF_00835">
    <property type="entry name" value="BioC"/>
    <property type="match status" value="1"/>
</dbReference>
<evidence type="ECO:0000256" key="2">
    <source>
        <dbReference type="ARBA" id="ARBA00004746"/>
    </source>
</evidence>
<dbReference type="GO" id="GO:0032259">
    <property type="term" value="P:methylation"/>
    <property type="evidence" value="ECO:0007669"/>
    <property type="project" value="UniProtKB-KW"/>
</dbReference>
<protein>
    <recommendedName>
        <fullName evidence="3 8">Malonyl-[acyl-carrier protein] O-methyltransferase</fullName>
        <shortName evidence="8">Malonyl-ACP O-methyltransferase</shortName>
        <ecNumber evidence="3 8">2.1.1.197</ecNumber>
    </recommendedName>
    <alternativeName>
        <fullName evidence="8">Biotin synthesis protein BioC</fullName>
    </alternativeName>
</protein>
<dbReference type="InterPro" id="IPR013216">
    <property type="entry name" value="Methyltransf_11"/>
</dbReference>
<evidence type="ECO:0000313" key="11">
    <source>
        <dbReference type="Proteomes" id="UP000319627"/>
    </source>
</evidence>
<dbReference type="AlphaFoldDB" id="A0A562J2S2"/>
<name>A0A562J2S2_9GAMM</name>
<dbReference type="NCBIfam" id="TIGR02072">
    <property type="entry name" value="BioC"/>
    <property type="match status" value="1"/>
</dbReference>
<dbReference type="GO" id="GO:0009102">
    <property type="term" value="P:biotin biosynthetic process"/>
    <property type="evidence" value="ECO:0007669"/>
    <property type="project" value="UniProtKB-UniRule"/>
</dbReference>
<keyword evidence="7 8" id="KW-0093">Biotin biosynthesis</keyword>
<evidence type="ECO:0000256" key="7">
    <source>
        <dbReference type="ARBA" id="ARBA00022756"/>
    </source>
</evidence>
<comment type="pathway">
    <text evidence="2 8">Cofactor biosynthesis; biotin biosynthesis.</text>
</comment>
<dbReference type="GO" id="GO:0102130">
    <property type="term" value="F:malonyl-CoA methyltransferase activity"/>
    <property type="evidence" value="ECO:0007669"/>
    <property type="project" value="UniProtKB-EC"/>
</dbReference>
<keyword evidence="6 8" id="KW-0949">S-adenosyl-L-methionine</keyword>
<evidence type="ECO:0000256" key="6">
    <source>
        <dbReference type="ARBA" id="ARBA00022691"/>
    </source>
</evidence>
<dbReference type="GO" id="GO:0010340">
    <property type="term" value="F:carboxyl-O-methyltransferase activity"/>
    <property type="evidence" value="ECO:0007669"/>
    <property type="project" value="UniProtKB-UniRule"/>
</dbReference>
<sequence>MSLSPDKRHIAASFSRAAASYDQVAELQRSVAQQLLFDTLEPLLAAKQIQCWLDLGSGTGYGSRALYGLLPQATGMALDLSEGMLKYAQPLGGAEYFIGGDAEHLPLQAGCCDLIFSSLALQWCGNFPQVLAEAYRVLRPGGVLAFSSLCAGTLHELQSSWRQVDALVHVNRFRTLTEYQRSCADSDFKVLHLELEPRRLYYPDLRHLTHELKNLGAHNVNPGRPEGLTGRARIQALVAAYEGLRTSQGLPACWEVLYAVLEKSEPS</sequence>
<dbReference type="EMBL" id="VLKG01000001">
    <property type="protein sequence ID" value="TWH77498.1"/>
    <property type="molecule type" value="Genomic_DNA"/>
</dbReference>
<dbReference type="Proteomes" id="UP000319627">
    <property type="component" value="Unassembled WGS sequence"/>
</dbReference>
<dbReference type="SUPFAM" id="SSF53335">
    <property type="entry name" value="S-adenosyl-L-methionine-dependent methyltransferases"/>
    <property type="match status" value="1"/>
</dbReference>
<reference evidence="10 11" key="1">
    <citation type="submission" date="2019-07" db="EMBL/GenBank/DDBJ databases">
        <title>Genomic Encyclopedia of Type Strains, Phase I: the one thousand microbial genomes (KMG-I) project.</title>
        <authorList>
            <person name="Kyrpides N."/>
        </authorList>
    </citation>
    <scope>NUCLEOTIDE SEQUENCE [LARGE SCALE GENOMIC DNA]</scope>
    <source>
        <strain evidence="10 11">DSM 375</strain>
    </source>
</reference>
<dbReference type="UniPathway" id="UPA00078"/>
<dbReference type="PANTHER" id="PTHR13090">
    <property type="entry name" value="ARGININE-HYDROXYLASE NDUFAF5, MITOCHONDRIAL"/>
    <property type="match status" value="1"/>
</dbReference>
<evidence type="ECO:0000259" key="9">
    <source>
        <dbReference type="Pfam" id="PF08241"/>
    </source>
</evidence>
<evidence type="ECO:0000256" key="1">
    <source>
        <dbReference type="ARBA" id="ARBA00000852"/>
    </source>
</evidence>
<accession>A0A562J2S2</accession>
<dbReference type="InterPro" id="IPR029063">
    <property type="entry name" value="SAM-dependent_MTases_sf"/>
</dbReference>
<dbReference type="InterPro" id="IPR011814">
    <property type="entry name" value="BioC"/>
</dbReference>
<keyword evidence="5 8" id="KW-0808">Transferase</keyword>
<proteinExistence type="inferred from homology"/>
<comment type="function">
    <text evidence="8">Converts the free carboxyl group of a malonyl-thioester to its methyl ester by transfer of a methyl group from S-adenosyl-L-methionine (SAM). It allows to synthesize pimeloyl-ACP via the fatty acid synthetic pathway.</text>
</comment>
<comment type="catalytic activity">
    <reaction evidence="1 8">
        <text>malonyl-[ACP] + S-adenosyl-L-methionine = malonyl-[ACP] methyl ester + S-adenosyl-L-homocysteine</text>
        <dbReference type="Rhea" id="RHEA:17105"/>
        <dbReference type="Rhea" id="RHEA-COMP:9623"/>
        <dbReference type="Rhea" id="RHEA-COMP:9954"/>
        <dbReference type="ChEBI" id="CHEBI:57856"/>
        <dbReference type="ChEBI" id="CHEBI:59789"/>
        <dbReference type="ChEBI" id="CHEBI:78449"/>
        <dbReference type="ChEBI" id="CHEBI:78845"/>
        <dbReference type="EC" id="2.1.1.197"/>
    </reaction>
</comment>
<dbReference type="GO" id="GO:0008757">
    <property type="term" value="F:S-adenosylmethionine-dependent methyltransferase activity"/>
    <property type="evidence" value="ECO:0007669"/>
    <property type="project" value="InterPro"/>
</dbReference>
<evidence type="ECO:0000256" key="8">
    <source>
        <dbReference type="HAMAP-Rule" id="MF_00835"/>
    </source>
</evidence>
<dbReference type="CDD" id="cd02440">
    <property type="entry name" value="AdoMet_MTases"/>
    <property type="match status" value="1"/>
</dbReference>
<dbReference type="RefSeq" id="WP_144570163.1">
    <property type="nucleotide sequence ID" value="NZ_VLKG01000001.1"/>
</dbReference>